<reference evidence="2" key="1">
    <citation type="submission" date="2018-10" db="EMBL/GenBank/DDBJ databases">
        <title>Population genomic analysis revealed the cold adaptation of white poplar.</title>
        <authorList>
            <person name="Liu Y.-J."/>
        </authorList>
    </citation>
    <scope>NUCLEOTIDE SEQUENCE [LARGE SCALE GENOMIC DNA]</scope>
    <source>
        <strain evidence="2">PAL-ZL1</strain>
    </source>
</reference>
<organism evidence="2">
    <name type="scientific">Populus alba</name>
    <name type="common">White poplar</name>
    <dbReference type="NCBI Taxonomy" id="43335"/>
    <lineage>
        <taxon>Eukaryota</taxon>
        <taxon>Viridiplantae</taxon>
        <taxon>Streptophyta</taxon>
        <taxon>Embryophyta</taxon>
        <taxon>Tracheophyta</taxon>
        <taxon>Spermatophyta</taxon>
        <taxon>Magnoliopsida</taxon>
        <taxon>eudicotyledons</taxon>
        <taxon>Gunneridae</taxon>
        <taxon>Pentapetalae</taxon>
        <taxon>rosids</taxon>
        <taxon>fabids</taxon>
        <taxon>Malpighiales</taxon>
        <taxon>Salicaceae</taxon>
        <taxon>Saliceae</taxon>
        <taxon>Populus</taxon>
    </lineage>
</organism>
<accession>A0A4U5MYX8</accession>
<keyword evidence="1" id="KW-0472">Membrane</keyword>
<protein>
    <recommendedName>
        <fullName evidence="3">Transmembrane protein</fullName>
    </recommendedName>
</protein>
<keyword evidence="1" id="KW-0812">Transmembrane</keyword>
<dbReference type="EMBL" id="RCHU01001132">
    <property type="protein sequence ID" value="TKR75221.1"/>
    <property type="molecule type" value="Genomic_DNA"/>
</dbReference>
<gene>
    <name evidence="2" type="ORF">D5086_0000287400</name>
</gene>
<feature type="transmembrane region" description="Helical" evidence="1">
    <location>
        <begin position="49"/>
        <end position="72"/>
    </location>
</feature>
<proteinExistence type="predicted"/>
<keyword evidence="1" id="KW-1133">Transmembrane helix</keyword>
<comment type="caution">
    <text evidence="2">The sequence shown here is derived from an EMBL/GenBank/DDBJ whole genome shotgun (WGS) entry which is preliminary data.</text>
</comment>
<evidence type="ECO:0008006" key="3">
    <source>
        <dbReference type="Google" id="ProtNLM"/>
    </source>
</evidence>
<evidence type="ECO:0000313" key="2">
    <source>
        <dbReference type="EMBL" id="TKR75221.1"/>
    </source>
</evidence>
<dbReference type="AlphaFoldDB" id="A0A4U5MYX8"/>
<sequence length="139" mass="16052">MVRGTYADEGWKHVCWLIVCVAPSTPFYAGGESHCHLWMEFGHLNVCSLYFTFSLDFSHCLHHLAIFVLLFVDKKGSSRRQLVGRRRIWCFVVFGVEEEVGFVTGGKRRRCGGCWRWWFISAVSFMFAVSDDLVDGWVC</sequence>
<name>A0A4U5MYX8_POPAL</name>
<evidence type="ECO:0000256" key="1">
    <source>
        <dbReference type="SAM" id="Phobius"/>
    </source>
</evidence>